<protein>
    <submittedName>
        <fullName evidence="1">Uncharacterized protein</fullName>
    </submittedName>
</protein>
<evidence type="ECO:0000313" key="1">
    <source>
        <dbReference type="EMBL" id="MBB4035320.1"/>
    </source>
</evidence>
<sequence length="134" mass="15911">MDSNIWQILEKEKHNDGHIRLYRVNRYWVAFERSAFNLFSVCNVDNIVKVKDVKEERESMMIAIVKCEILKLYNPQLTVLESSENEMLIGCRTTCRGFQHWKESVISMFTENLYPAIDDTSYNIQRLNLEMLLN</sequence>
<keyword evidence="2" id="KW-1185">Reference proteome</keyword>
<dbReference type="AlphaFoldDB" id="A0A840CH97"/>
<accession>A0A840CH97</accession>
<dbReference type="Proteomes" id="UP000555103">
    <property type="component" value="Unassembled WGS sequence"/>
</dbReference>
<dbReference type="RefSeq" id="WP_183306249.1">
    <property type="nucleotide sequence ID" value="NZ_JACIEP010000003.1"/>
</dbReference>
<name>A0A840CH97_9BACT</name>
<evidence type="ECO:0000313" key="2">
    <source>
        <dbReference type="Proteomes" id="UP000555103"/>
    </source>
</evidence>
<proteinExistence type="predicted"/>
<dbReference type="EMBL" id="JACIEP010000003">
    <property type="protein sequence ID" value="MBB4035320.1"/>
    <property type="molecule type" value="Genomic_DNA"/>
</dbReference>
<comment type="caution">
    <text evidence="1">The sequence shown here is derived from an EMBL/GenBank/DDBJ whole genome shotgun (WGS) entry which is preliminary data.</text>
</comment>
<reference evidence="1 2" key="1">
    <citation type="submission" date="2020-08" db="EMBL/GenBank/DDBJ databases">
        <title>Genomic Encyclopedia of Type Strains, Phase IV (KMG-IV): sequencing the most valuable type-strain genomes for metagenomic binning, comparative biology and taxonomic classification.</title>
        <authorList>
            <person name="Goeker M."/>
        </authorList>
    </citation>
    <scope>NUCLEOTIDE SEQUENCE [LARGE SCALE GENOMIC DNA]</scope>
    <source>
        <strain evidence="1 2">DSM 104969</strain>
    </source>
</reference>
<gene>
    <name evidence="1" type="ORF">GGR21_001209</name>
</gene>
<organism evidence="1 2">
    <name type="scientific">Dysgonomonas hofstadii</name>
    <dbReference type="NCBI Taxonomy" id="637886"/>
    <lineage>
        <taxon>Bacteria</taxon>
        <taxon>Pseudomonadati</taxon>
        <taxon>Bacteroidota</taxon>
        <taxon>Bacteroidia</taxon>
        <taxon>Bacteroidales</taxon>
        <taxon>Dysgonomonadaceae</taxon>
        <taxon>Dysgonomonas</taxon>
    </lineage>
</organism>